<dbReference type="STRING" id="7217.B3MHS3"/>
<evidence type="ECO:0000313" key="8">
    <source>
        <dbReference type="EMBL" id="EDV36910.2"/>
    </source>
</evidence>
<keyword evidence="4 8" id="KW-0560">Oxidoreductase</keyword>
<evidence type="ECO:0000256" key="7">
    <source>
        <dbReference type="RuleBase" id="RU000363"/>
    </source>
</evidence>
<dbReference type="EC" id="1.1.1.300" evidence="2"/>
<dbReference type="SMR" id="B3MHS3"/>
<keyword evidence="3" id="KW-0521">NADP</keyword>
<dbReference type="InParanoid" id="B3MHS3"/>
<dbReference type="NCBIfam" id="NF004846">
    <property type="entry name" value="PRK06197.1"/>
    <property type="match status" value="1"/>
</dbReference>
<evidence type="ECO:0000256" key="2">
    <source>
        <dbReference type="ARBA" id="ARBA00012852"/>
    </source>
</evidence>
<dbReference type="Pfam" id="PF00106">
    <property type="entry name" value="adh_short"/>
    <property type="match status" value="1"/>
</dbReference>
<protein>
    <recommendedName>
        <fullName evidence="2">NADP-retinol dehydrogenase</fullName>
        <ecNumber evidence="2">1.1.1.300</ecNumber>
    </recommendedName>
</protein>
<dbReference type="PANTHER" id="PTHR43157:SF31">
    <property type="entry name" value="PHOSPHATIDYLINOSITOL-GLYCAN BIOSYNTHESIS CLASS F PROTEIN"/>
    <property type="match status" value="1"/>
</dbReference>
<dbReference type="AlphaFoldDB" id="B3MHS3"/>
<evidence type="ECO:0000313" key="9">
    <source>
        <dbReference type="Proteomes" id="UP000007801"/>
    </source>
</evidence>
<dbReference type="PANTHER" id="PTHR43157">
    <property type="entry name" value="PHOSPHATIDYLINOSITOL-GLYCAN BIOSYNTHESIS CLASS F PROTEIN-RELATED"/>
    <property type="match status" value="1"/>
</dbReference>
<dbReference type="GO" id="GO:0052650">
    <property type="term" value="F:all-trans-retinol dehydrogenase (NADP+) activity"/>
    <property type="evidence" value="ECO:0007669"/>
    <property type="project" value="UniProtKB-EC"/>
</dbReference>
<reference evidence="8 9" key="1">
    <citation type="journal article" date="2007" name="Nature">
        <title>Evolution of genes and genomes on the Drosophila phylogeny.</title>
        <authorList>
            <consortium name="Drosophila 12 Genomes Consortium"/>
            <person name="Clark A.G."/>
            <person name="Eisen M.B."/>
            <person name="Smith D.R."/>
            <person name="Bergman C.M."/>
            <person name="Oliver B."/>
            <person name="Markow T.A."/>
            <person name="Kaufman T.C."/>
            <person name="Kellis M."/>
            <person name="Gelbart W."/>
            <person name="Iyer V.N."/>
            <person name="Pollard D.A."/>
            <person name="Sackton T.B."/>
            <person name="Larracuente A.M."/>
            <person name="Singh N.D."/>
            <person name="Abad J.P."/>
            <person name="Abt D.N."/>
            <person name="Adryan B."/>
            <person name="Aguade M."/>
            <person name="Akashi H."/>
            <person name="Anderson W.W."/>
            <person name="Aquadro C.F."/>
            <person name="Ardell D.H."/>
            <person name="Arguello R."/>
            <person name="Artieri C.G."/>
            <person name="Barbash D.A."/>
            <person name="Barker D."/>
            <person name="Barsanti P."/>
            <person name="Batterham P."/>
            <person name="Batzoglou S."/>
            <person name="Begun D."/>
            <person name="Bhutkar A."/>
            <person name="Blanco E."/>
            <person name="Bosak S.A."/>
            <person name="Bradley R.K."/>
            <person name="Brand A.D."/>
            <person name="Brent M.R."/>
            <person name="Brooks A.N."/>
            <person name="Brown R.H."/>
            <person name="Butlin R.K."/>
            <person name="Caggese C."/>
            <person name="Calvi B.R."/>
            <person name="Bernardo de Carvalho A."/>
            <person name="Caspi A."/>
            <person name="Castrezana S."/>
            <person name="Celniker S.E."/>
            <person name="Chang J.L."/>
            <person name="Chapple C."/>
            <person name="Chatterji S."/>
            <person name="Chinwalla A."/>
            <person name="Civetta A."/>
            <person name="Clifton S.W."/>
            <person name="Comeron J.M."/>
            <person name="Costello J.C."/>
            <person name="Coyne J.A."/>
            <person name="Daub J."/>
            <person name="David R.G."/>
            <person name="Delcher A.L."/>
            <person name="Delehaunty K."/>
            <person name="Do C.B."/>
            <person name="Ebling H."/>
            <person name="Edwards K."/>
            <person name="Eickbush T."/>
            <person name="Evans J.D."/>
            <person name="Filipski A."/>
            <person name="Findeiss S."/>
            <person name="Freyhult E."/>
            <person name="Fulton L."/>
            <person name="Fulton R."/>
            <person name="Garcia A.C."/>
            <person name="Gardiner A."/>
            <person name="Garfield D.A."/>
            <person name="Garvin B.E."/>
            <person name="Gibson G."/>
            <person name="Gilbert D."/>
            <person name="Gnerre S."/>
            <person name="Godfrey J."/>
            <person name="Good R."/>
            <person name="Gotea V."/>
            <person name="Gravely B."/>
            <person name="Greenberg A.J."/>
            <person name="Griffiths-Jones S."/>
            <person name="Gross S."/>
            <person name="Guigo R."/>
            <person name="Gustafson E.A."/>
            <person name="Haerty W."/>
            <person name="Hahn M.W."/>
            <person name="Halligan D.L."/>
            <person name="Halpern A.L."/>
            <person name="Halter G.M."/>
            <person name="Han M.V."/>
            <person name="Heger A."/>
            <person name="Hillier L."/>
            <person name="Hinrichs A.S."/>
            <person name="Holmes I."/>
            <person name="Hoskins R.A."/>
            <person name="Hubisz M.J."/>
            <person name="Hultmark D."/>
            <person name="Huntley M.A."/>
            <person name="Jaffe D.B."/>
            <person name="Jagadeeshan S."/>
            <person name="Jeck W.R."/>
            <person name="Johnson J."/>
            <person name="Jones C.D."/>
            <person name="Jordan W.C."/>
            <person name="Karpen G.H."/>
            <person name="Kataoka E."/>
            <person name="Keightley P.D."/>
            <person name="Kheradpour P."/>
            <person name="Kirkness E.F."/>
            <person name="Koerich L.B."/>
            <person name="Kristiansen K."/>
            <person name="Kudrna D."/>
            <person name="Kulathinal R.J."/>
            <person name="Kumar S."/>
            <person name="Kwok R."/>
            <person name="Lander E."/>
            <person name="Langley C.H."/>
            <person name="Lapoint R."/>
            <person name="Lazzaro B.P."/>
            <person name="Lee S.J."/>
            <person name="Levesque L."/>
            <person name="Li R."/>
            <person name="Lin C.F."/>
            <person name="Lin M.F."/>
            <person name="Lindblad-Toh K."/>
            <person name="Llopart A."/>
            <person name="Long M."/>
            <person name="Low L."/>
            <person name="Lozovsky E."/>
            <person name="Lu J."/>
            <person name="Luo M."/>
            <person name="Machado C.A."/>
            <person name="Makalowski W."/>
            <person name="Marzo M."/>
            <person name="Matsuda M."/>
            <person name="Matzkin L."/>
            <person name="McAllister B."/>
            <person name="McBride C.S."/>
            <person name="McKernan B."/>
            <person name="McKernan K."/>
            <person name="Mendez-Lago M."/>
            <person name="Minx P."/>
            <person name="Mollenhauer M.U."/>
            <person name="Montooth K."/>
            <person name="Mount S.M."/>
            <person name="Mu X."/>
            <person name="Myers E."/>
            <person name="Negre B."/>
            <person name="Newfeld S."/>
            <person name="Nielsen R."/>
            <person name="Noor M.A."/>
            <person name="O'Grady P."/>
            <person name="Pachter L."/>
            <person name="Papaceit M."/>
            <person name="Parisi M.J."/>
            <person name="Parisi M."/>
            <person name="Parts L."/>
            <person name="Pedersen J.S."/>
            <person name="Pesole G."/>
            <person name="Phillippy A.M."/>
            <person name="Ponting C.P."/>
            <person name="Pop M."/>
            <person name="Porcelli D."/>
            <person name="Powell J.R."/>
            <person name="Prohaska S."/>
            <person name="Pruitt K."/>
            <person name="Puig M."/>
            <person name="Quesneville H."/>
            <person name="Ram K.R."/>
            <person name="Rand D."/>
            <person name="Rasmussen M.D."/>
            <person name="Reed L.K."/>
            <person name="Reenan R."/>
            <person name="Reily A."/>
            <person name="Remington K.A."/>
            <person name="Rieger T.T."/>
            <person name="Ritchie M.G."/>
            <person name="Robin C."/>
            <person name="Rogers Y.H."/>
            <person name="Rohde C."/>
            <person name="Rozas J."/>
            <person name="Rubenfield M.J."/>
            <person name="Ruiz A."/>
            <person name="Russo S."/>
            <person name="Salzberg S.L."/>
            <person name="Sanchez-Gracia A."/>
            <person name="Saranga D.J."/>
            <person name="Sato H."/>
            <person name="Schaeffer S.W."/>
            <person name="Schatz M.C."/>
            <person name="Schlenke T."/>
            <person name="Schwartz R."/>
            <person name="Segarra C."/>
            <person name="Singh R.S."/>
            <person name="Sirot L."/>
            <person name="Sirota M."/>
            <person name="Sisneros N.B."/>
            <person name="Smith C.D."/>
            <person name="Smith T.F."/>
            <person name="Spieth J."/>
            <person name="Stage D.E."/>
            <person name="Stark A."/>
            <person name="Stephan W."/>
            <person name="Strausberg R.L."/>
            <person name="Strempel S."/>
            <person name="Sturgill D."/>
            <person name="Sutton G."/>
            <person name="Sutton G.G."/>
            <person name="Tao W."/>
            <person name="Teichmann S."/>
            <person name="Tobari Y.N."/>
            <person name="Tomimura Y."/>
            <person name="Tsolas J.M."/>
            <person name="Valente V.L."/>
            <person name="Venter E."/>
            <person name="Venter J.C."/>
            <person name="Vicario S."/>
            <person name="Vieira F.G."/>
            <person name="Vilella A.J."/>
            <person name="Villasante A."/>
            <person name="Walenz B."/>
            <person name="Wang J."/>
            <person name="Wasserman M."/>
            <person name="Watts T."/>
            <person name="Wilson D."/>
            <person name="Wilson R.K."/>
            <person name="Wing R.A."/>
            <person name="Wolfner M.F."/>
            <person name="Wong A."/>
            <person name="Wong G.K."/>
            <person name="Wu C.I."/>
            <person name="Wu G."/>
            <person name="Yamamoto D."/>
            <person name="Yang H.P."/>
            <person name="Yang S.P."/>
            <person name="Yorke J.A."/>
            <person name="Yoshida K."/>
            <person name="Zdobnov E."/>
            <person name="Zhang P."/>
            <person name="Zhang Y."/>
            <person name="Zimin A.V."/>
            <person name="Baldwin J."/>
            <person name="Abdouelleil A."/>
            <person name="Abdulkadir J."/>
            <person name="Abebe A."/>
            <person name="Abera B."/>
            <person name="Abreu J."/>
            <person name="Acer S.C."/>
            <person name="Aftuck L."/>
            <person name="Alexander A."/>
            <person name="An P."/>
            <person name="Anderson E."/>
            <person name="Anderson S."/>
            <person name="Arachi H."/>
            <person name="Azer M."/>
            <person name="Bachantsang P."/>
            <person name="Barry A."/>
            <person name="Bayul T."/>
            <person name="Berlin A."/>
            <person name="Bessette D."/>
            <person name="Bloom T."/>
            <person name="Blye J."/>
            <person name="Boguslavskiy L."/>
            <person name="Bonnet C."/>
            <person name="Boukhgalter B."/>
            <person name="Bourzgui I."/>
            <person name="Brown A."/>
            <person name="Cahill P."/>
            <person name="Channer S."/>
            <person name="Cheshatsang Y."/>
            <person name="Chuda L."/>
            <person name="Citroen M."/>
            <person name="Collymore A."/>
            <person name="Cooke P."/>
            <person name="Costello M."/>
            <person name="D'Aco K."/>
            <person name="Daza R."/>
            <person name="De Haan G."/>
            <person name="DeGray S."/>
            <person name="DeMaso C."/>
            <person name="Dhargay N."/>
            <person name="Dooley K."/>
            <person name="Dooley E."/>
            <person name="Doricent M."/>
            <person name="Dorje P."/>
            <person name="Dorjee K."/>
            <person name="Dupes A."/>
            <person name="Elong R."/>
            <person name="Falk J."/>
            <person name="Farina A."/>
            <person name="Faro S."/>
            <person name="Ferguson D."/>
            <person name="Fisher S."/>
            <person name="Foley C.D."/>
            <person name="Franke A."/>
            <person name="Friedrich D."/>
            <person name="Gadbois L."/>
            <person name="Gearin G."/>
            <person name="Gearin C.R."/>
            <person name="Giannoukos G."/>
            <person name="Goode T."/>
            <person name="Graham J."/>
            <person name="Grandbois E."/>
            <person name="Grewal S."/>
            <person name="Gyaltsen K."/>
            <person name="Hafez N."/>
            <person name="Hagos B."/>
            <person name="Hall J."/>
            <person name="Henson C."/>
            <person name="Hollinger A."/>
            <person name="Honan T."/>
            <person name="Huard M.D."/>
            <person name="Hughes L."/>
            <person name="Hurhula B."/>
            <person name="Husby M.E."/>
            <person name="Kamat A."/>
            <person name="Kanga B."/>
            <person name="Kashin S."/>
            <person name="Khazanovich D."/>
            <person name="Kisner P."/>
            <person name="Lance K."/>
            <person name="Lara M."/>
            <person name="Lee W."/>
            <person name="Lennon N."/>
            <person name="Letendre F."/>
            <person name="LeVine R."/>
            <person name="Lipovsky A."/>
            <person name="Liu X."/>
            <person name="Liu J."/>
            <person name="Liu S."/>
            <person name="Lokyitsang T."/>
            <person name="Lokyitsang Y."/>
            <person name="Lubonja R."/>
            <person name="Lui A."/>
            <person name="MacDonald P."/>
            <person name="Magnisalis V."/>
            <person name="Maru K."/>
            <person name="Matthews C."/>
            <person name="McCusker W."/>
            <person name="McDonough S."/>
            <person name="Mehta T."/>
            <person name="Meldrim J."/>
            <person name="Meneus L."/>
            <person name="Mihai O."/>
            <person name="Mihalev A."/>
            <person name="Mihova T."/>
            <person name="Mittelman R."/>
            <person name="Mlenga V."/>
            <person name="Montmayeur A."/>
            <person name="Mulrain L."/>
            <person name="Navidi A."/>
            <person name="Naylor J."/>
            <person name="Negash T."/>
            <person name="Nguyen T."/>
            <person name="Nguyen N."/>
            <person name="Nicol R."/>
            <person name="Norbu C."/>
            <person name="Norbu N."/>
            <person name="Novod N."/>
            <person name="O'Neill B."/>
            <person name="Osman S."/>
            <person name="Markiewicz E."/>
            <person name="Oyono O.L."/>
            <person name="Patti C."/>
            <person name="Phunkhang P."/>
            <person name="Pierre F."/>
            <person name="Priest M."/>
            <person name="Raghuraman S."/>
            <person name="Rege F."/>
            <person name="Reyes R."/>
            <person name="Rise C."/>
            <person name="Rogov P."/>
            <person name="Ross K."/>
            <person name="Ryan E."/>
            <person name="Settipalli S."/>
            <person name="Shea T."/>
            <person name="Sherpa N."/>
            <person name="Shi L."/>
            <person name="Shih D."/>
            <person name="Sparrow T."/>
            <person name="Spaulding J."/>
            <person name="Stalker J."/>
            <person name="Stange-Thomann N."/>
            <person name="Stavropoulos S."/>
            <person name="Stone C."/>
            <person name="Strader C."/>
            <person name="Tesfaye S."/>
            <person name="Thomson T."/>
            <person name="Thoulutsang Y."/>
            <person name="Thoulutsang D."/>
            <person name="Topham K."/>
            <person name="Topping I."/>
            <person name="Tsamla T."/>
            <person name="Vassiliev H."/>
            <person name="Vo A."/>
            <person name="Wangchuk T."/>
            <person name="Wangdi T."/>
            <person name="Weiand M."/>
            <person name="Wilkinson J."/>
            <person name="Wilson A."/>
            <person name="Yadav S."/>
            <person name="Young G."/>
            <person name="Yu Q."/>
            <person name="Zembek L."/>
            <person name="Zhong D."/>
            <person name="Zimmer A."/>
            <person name="Zwirko Z."/>
            <person name="Jaffe D.B."/>
            <person name="Alvarez P."/>
            <person name="Brockman W."/>
            <person name="Butler J."/>
            <person name="Chin C."/>
            <person name="Gnerre S."/>
            <person name="Grabherr M."/>
            <person name="Kleber M."/>
            <person name="Mauceli E."/>
            <person name="MacCallum I."/>
        </authorList>
    </citation>
    <scope>NUCLEOTIDE SEQUENCE [LARGE SCALE GENOMIC DNA]</scope>
    <source>
        <strain evidence="9">Tucson 14024-0371.13</strain>
    </source>
</reference>
<dbReference type="KEGG" id="dan:6496035"/>
<dbReference type="HOGENOM" id="CLU_010194_44_5_1"/>
<evidence type="ECO:0000256" key="1">
    <source>
        <dbReference type="ARBA" id="ARBA00004891"/>
    </source>
</evidence>
<dbReference type="GeneID" id="6496035"/>
<dbReference type="Gene3D" id="3.40.50.720">
    <property type="entry name" value="NAD(P)-binding Rossmann-like Domain"/>
    <property type="match status" value="1"/>
</dbReference>
<dbReference type="SUPFAM" id="SSF51735">
    <property type="entry name" value="NAD(P)-binding Rossmann-fold domains"/>
    <property type="match status" value="1"/>
</dbReference>
<organism evidence="8 9">
    <name type="scientific">Drosophila ananassae</name>
    <name type="common">Fruit fly</name>
    <dbReference type="NCBI Taxonomy" id="7217"/>
    <lineage>
        <taxon>Eukaryota</taxon>
        <taxon>Metazoa</taxon>
        <taxon>Ecdysozoa</taxon>
        <taxon>Arthropoda</taxon>
        <taxon>Hexapoda</taxon>
        <taxon>Insecta</taxon>
        <taxon>Pterygota</taxon>
        <taxon>Neoptera</taxon>
        <taxon>Endopterygota</taxon>
        <taxon>Diptera</taxon>
        <taxon>Brachycera</taxon>
        <taxon>Muscomorpha</taxon>
        <taxon>Ephydroidea</taxon>
        <taxon>Drosophilidae</taxon>
        <taxon>Drosophila</taxon>
        <taxon>Sophophora</taxon>
    </lineage>
</organism>
<comment type="similarity">
    <text evidence="7">Belongs to the short-chain dehydrogenases/reductases (SDR) family.</text>
</comment>
<evidence type="ECO:0000256" key="4">
    <source>
        <dbReference type="ARBA" id="ARBA00023002"/>
    </source>
</evidence>
<dbReference type="InterPro" id="IPR002347">
    <property type="entry name" value="SDR_fam"/>
</dbReference>
<evidence type="ECO:0000256" key="6">
    <source>
        <dbReference type="ARBA" id="ARBA00050568"/>
    </source>
</evidence>
<dbReference type="PRINTS" id="PR00080">
    <property type="entry name" value="SDRFAMILY"/>
</dbReference>
<dbReference type="PRINTS" id="PR00081">
    <property type="entry name" value="GDHRDH"/>
</dbReference>
<dbReference type="FunFam" id="3.40.50.720:FF:000145">
    <property type="entry name" value="Retinol dehydrogenase 12"/>
    <property type="match status" value="1"/>
</dbReference>
<comment type="catalytic activity">
    <reaction evidence="6">
        <text>all-trans-retinol + NADP(+) = all-trans-retinal + NADPH + H(+)</text>
        <dbReference type="Rhea" id="RHEA:25033"/>
        <dbReference type="ChEBI" id="CHEBI:15378"/>
        <dbReference type="ChEBI" id="CHEBI:17336"/>
        <dbReference type="ChEBI" id="CHEBI:17898"/>
        <dbReference type="ChEBI" id="CHEBI:57783"/>
        <dbReference type="ChEBI" id="CHEBI:58349"/>
        <dbReference type="EC" id="1.1.1.300"/>
    </reaction>
</comment>
<evidence type="ECO:0000256" key="5">
    <source>
        <dbReference type="ARBA" id="ARBA00023098"/>
    </source>
</evidence>
<dbReference type="OrthoDB" id="191139at2759"/>
<dbReference type="InterPro" id="IPR036291">
    <property type="entry name" value="NAD(P)-bd_dom_sf"/>
</dbReference>
<accession>B3MHS3</accession>
<gene>
    <name evidence="8" type="primary">Dana\GF13192</name>
    <name evidence="8" type="synonym">dana_GLEANR_13206</name>
    <name evidence="8" type="ORF">GF13192</name>
</gene>
<keyword evidence="9" id="KW-1185">Reference proteome</keyword>
<sequence length="293" mass="32129">MVCDAKFTKQTVETGKVFIVTGANSGIGKETALEIAKRGGTVYMACRDLNRSEEIRVEIENISGNSNVFVRELDLSSLESIRQFAESFKKEQDKLHVLINNAGVMHTPKTLTKDGFELQLGVNHIGHFLLTHLLLDVLKKSAPSRIVNLSSAAHLLGSINMDDLNSEQPYSRIGAYNQSKLANVLFTRELARRLEGTGVTVNAVHPGAVNTELARTWSPAVKIALTPLMWAFKTPKSGAQTSLYAALDPDLELVTGQYFSGCKPANVASAAKDDKTSQFLWSESEKWTGIEVY</sequence>
<keyword evidence="5" id="KW-0443">Lipid metabolism</keyword>
<name>B3MHS3_DROAN</name>
<dbReference type="EMBL" id="CH902619">
    <property type="protein sequence ID" value="EDV36910.2"/>
    <property type="molecule type" value="Genomic_DNA"/>
</dbReference>
<dbReference type="Proteomes" id="UP000007801">
    <property type="component" value="Unassembled WGS sequence"/>
</dbReference>
<comment type="pathway">
    <text evidence="1">Cofactor metabolism; retinol metabolism.</text>
</comment>
<evidence type="ECO:0000256" key="3">
    <source>
        <dbReference type="ARBA" id="ARBA00022857"/>
    </source>
</evidence>
<proteinExistence type="inferred from homology"/>